<protein>
    <submittedName>
        <fullName evidence="1">Uncharacterized protein</fullName>
    </submittedName>
</protein>
<sequence>METLKSTSICIKKILETSQEEFYKKNGLDLNAAKYYSKEYNAFTCIRNFLDDFYHYKDNRQSIINEEPNPTGNNHFDAFLAALCEYLAYHYNLKLPDWALMQNRFLKKWWFPNNYNFMIPTCLMQSPASFKRRGIFIDDSFFQRV</sequence>
<dbReference type="Proteomes" id="UP000316562">
    <property type="component" value="Unassembled WGS sequence"/>
</dbReference>
<accession>A0A519BH24</accession>
<dbReference type="EMBL" id="SGBC01000002">
    <property type="protein sequence ID" value="RZD16571.1"/>
    <property type="molecule type" value="Genomic_DNA"/>
</dbReference>
<evidence type="ECO:0000313" key="2">
    <source>
        <dbReference type="Proteomes" id="UP000316562"/>
    </source>
</evidence>
<name>A0A519BH24_ACIG2</name>
<proteinExistence type="predicted"/>
<dbReference type="AlphaFoldDB" id="A0A519BH24"/>
<reference evidence="1 2" key="1">
    <citation type="journal article" date="2019" name="ISME J.">
        <title>Insights into ecological role of a new deltaproteobacterial order Candidatus Acidulodesulfobacterales by metagenomics and metatranscriptomics.</title>
        <authorList>
            <person name="Tan S."/>
            <person name="Liu J."/>
            <person name="Fang Y."/>
            <person name="Hedlund B.P."/>
            <person name="Lian Z.H."/>
            <person name="Huang L.Y."/>
            <person name="Li J.T."/>
            <person name="Huang L.N."/>
            <person name="Li W.J."/>
            <person name="Jiang H.C."/>
            <person name="Dong H.L."/>
            <person name="Shu W.S."/>
        </authorList>
    </citation>
    <scope>NUCLEOTIDE SEQUENCE [LARGE SCALE GENOMIC DNA]</scope>
    <source>
        <strain evidence="1">AP2</strain>
    </source>
</reference>
<comment type="caution">
    <text evidence="1">The sequence shown here is derived from an EMBL/GenBank/DDBJ whole genome shotgun (WGS) entry which is preliminary data.</text>
</comment>
<organism evidence="1 2">
    <name type="scientific">Acididesulfobacter guangdongensis</name>
    <dbReference type="NCBI Taxonomy" id="2597225"/>
    <lineage>
        <taxon>Bacteria</taxon>
        <taxon>Deltaproteobacteria</taxon>
        <taxon>Candidatus Acidulodesulfobacterales</taxon>
        <taxon>Candidatus Acididesulfobacter</taxon>
    </lineage>
</organism>
<evidence type="ECO:0000313" key="1">
    <source>
        <dbReference type="EMBL" id="RZD16571.1"/>
    </source>
</evidence>
<gene>
    <name evidence="1" type="ORF">EVJ46_06070</name>
</gene>